<reference evidence="2 3" key="1">
    <citation type="submission" date="2020-08" db="EMBL/GenBank/DDBJ databases">
        <title>Croceimicrobium hydrocarbonivorans gen. nov., sp. nov., a novel marine bacterium isolated from a bacterial consortium that degrades polyethylene terephthalate.</title>
        <authorList>
            <person name="Liu R."/>
        </authorList>
    </citation>
    <scope>NUCLEOTIDE SEQUENCE [LARGE SCALE GENOMIC DNA]</scope>
    <source>
        <strain evidence="2 3">A20-9</strain>
    </source>
</reference>
<proteinExistence type="predicted"/>
<dbReference type="InterPro" id="IPR050365">
    <property type="entry name" value="TIM50"/>
</dbReference>
<dbReference type="EMBL" id="CP060139">
    <property type="protein sequence ID" value="QNR23461.1"/>
    <property type="molecule type" value="Genomic_DNA"/>
</dbReference>
<dbReference type="Gene3D" id="3.40.50.1000">
    <property type="entry name" value="HAD superfamily/HAD-like"/>
    <property type="match status" value="1"/>
</dbReference>
<keyword evidence="2" id="KW-0378">Hydrolase</keyword>
<dbReference type="InterPro" id="IPR023214">
    <property type="entry name" value="HAD_sf"/>
</dbReference>
<dbReference type="Proteomes" id="UP000516305">
    <property type="component" value="Chromosome"/>
</dbReference>
<accession>A0A7H0VCL3</accession>
<dbReference type="GO" id="GO:0016787">
    <property type="term" value="F:hydrolase activity"/>
    <property type="evidence" value="ECO:0007669"/>
    <property type="project" value="UniProtKB-KW"/>
</dbReference>
<dbReference type="Pfam" id="PF03031">
    <property type="entry name" value="NIF"/>
    <property type="match status" value="1"/>
</dbReference>
<dbReference type="PANTHER" id="PTHR12210">
    <property type="entry name" value="DULLARD PROTEIN PHOSPHATASE"/>
    <property type="match status" value="1"/>
</dbReference>
<protein>
    <submittedName>
        <fullName evidence="2">HAD family hydrolase</fullName>
    </submittedName>
</protein>
<dbReference type="KEGG" id="chyd:H4K34_13895"/>
<name>A0A7H0VCL3_9FLAO</name>
<dbReference type="RefSeq" id="WP_210757993.1">
    <property type="nucleotide sequence ID" value="NZ_CP060139.1"/>
</dbReference>
<dbReference type="SMART" id="SM00577">
    <property type="entry name" value="CPDc"/>
    <property type="match status" value="1"/>
</dbReference>
<gene>
    <name evidence="2" type="ORF">H4K34_13895</name>
</gene>
<dbReference type="PROSITE" id="PS50969">
    <property type="entry name" value="FCP1"/>
    <property type="match status" value="1"/>
</dbReference>
<dbReference type="InterPro" id="IPR004274">
    <property type="entry name" value="FCP1_dom"/>
</dbReference>
<dbReference type="InterPro" id="IPR036412">
    <property type="entry name" value="HAD-like_sf"/>
</dbReference>
<dbReference type="AlphaFoldDB" id="A0A7H0VCL3"/>
<evidence type="ECO:0000259" key="1">
    <source>
        <dbReference type="PROSITE" id="PS50969"/>
    </source>
</evidence>
<evidence type="ECO:0000313" key="2">
    <source>
        <dbReference type="EMBL" id="QNR23461.1"/>
    </source>
</evidence>
<feature type="domain" description="FCP1 homology" evidence="1">
    <location>
        <begin position="3"/>
        <end position="173"/>
    </location>
</feature>
<dbReference type="SUPFAM" id="SSF56784">
    <property type="entry name" value="HAD-like"/>
    <property type="match status" value="1"/>
</dbReference>
<organism evidence="2 3">
    <name type="scientific">Croceimicrobium hydrocarbonivorans</name>
    <dbReference type="NCBI Taxonomy" id="2761580"/>
    <lineage>
        <taxon>Bacteria</taxon>
        <taxon>Pseudomonadati</taxon>
        <taxon>Bacteroidota</taxon>
        <taxon>Flavobacteriia</taxon>
        <taxon>Flavobacteriales</taxon>
        <taxon>Owenweeksiaceae</taxon>
        <taxon>Croceimicrobium</taxon>
    </lineage>
</organism>
<keyword evidence="3" id="KW-1185">Reference proteome</keyword>
<evidence type="ECO:0000313" key="3">
    <source>
        <dbReference type="Proteomes" id="UP000516305"/>
    </source>
</evidence>
<sequence length="198" mass="23516">MEKHPSDLLIILDLDETLIHARSKPLEYPADFIFGDYHIYLRPQFHRFIEFLSTHFEFAIWSSASDAYVEAITKLIGLEGLVQFIWARSRTTLRRNTHSNRMEQSLIAHKEFYYVKRLKKVKKLGYSLGKILMIDDSPQKVMDNYGNALIIKEYLGDQEDRELLLLRKYLQKIKAVENLRLVDKRNWRSNDRLFHTGL</sequence>